<keyword evidence="4" id="KW-0411">Iron-sulfur</keyword>
<dbReference type="GO" id="GO:0006284">
    <property type="term" value="P:base-excision repair"/>
    <property type="evidence" value="ECO:0007669"/>
    <property type="project" value="InterPro"/>
</dbReference>
<dbReference type="PANTHER" id="PTHR10359:SF19">
    <property type="entry name" value="DNA REPAIR GLYCOSYLASE MJ1434-RELATED"/>
    <property type="match status" value="1"/>
</dbReference>
<sequence length="183" mass="20855">MMVGAVLTQNTAWSNVERAICNLKEAGLLDRQKMAKADPSLLAQLIRPSGYFNIKAKRLQNLCNALIAAEALDSMSDEVLRKWLLDINGIGPETADDILLYAFERPFFVIDAYTRRLFFRFGLVSGDESYEILRSEFEQTLGPDVGLYNEYHALIVRHAKEACRTKPLCEICCLRRSCGWKDW</sequence>
<reference evidence="6 7" key="1">
    <citation type="journal article" date="2018" name="ISME J.">
        <title>Endosymbiont genomes yield clues of tubeworm success.</title>
        <authorList>
            <person name="Li Y."/>
            <person name="Liles M.R."/>
            <person name="Halanych K.M."/>
        </authorList>
    </citation>
    <scope>NUCLEOTIDE SEQUENCE [LARGE SCALE GENOMIC DNA]</scope>
    <source>
        <strain evidence="6">A1462</strain>
    </source>
</reference>
<keyword evidence="6" id="KW-0255">Endonuclease</keyword>
<keyword evidence="1" id="KW-0004">4Fe-4S</keyword>
<dbReference type="Gene3D" id="1.10.1670.10">
    <property type="entry name" value="Helix-hairpin-Helix base-excision DNA repair enzymes (C-terminal)"/>
    <property type="match status" value="1"/>
</dbReference>
<organism evidence="6 7">
    <name type="scientific">endosymbiont of Escarpia spicata</name>
    <dbReference type="NCBI Taxonomy" id="2200908"/>
    <lineage>
        <taxon>Bacteria</taxon>
        <taxon>Pseudomonadati</taxon>
        <taxon>Pseudomonadota</taxon>
        <taxon>Gammaproteobacteria</taxon>
        <taxon>sulfur-oxidizing symbionts</taxon>
    </lineage>
</organism>
<evidence type="ECO:0000313" key="6">
    <source>
        <dbReference type="EMBL" id="RDH86204.1"/>
    </source>
</evidence>
<dbReference type="PANTHER" id="PTHR10359">
    <property type="entry name" value="A/G-SPECIFIC ADENINE GLYCOSYLASE/ENDONUCLEASE III"/>
    <property type="match status" value="1"/>
</dbReference>
<protein>
    <submittedName>
        <fullName evidence="6">Endonuclease</fullName>
    </submittedName>
</protein>
<dbReference type="Gene3D" id="1.10.340.30">
    <property type="entry name" value="Hypothetical protein, domain 2"/>
    <property type="match status" value="1"/>
</dbReference>
<evidence type="ECO:0000259" key="5">
    <source>
        <dbReference type="SMART" id="SM00478"/>
    </source>
</evidence>
<evidence type="ECO:0000313" key="7">
    <source>
        <dbReference type="Proteomes" id="UP000254771"/>
    </source>
</evidence>
<evidence type="ECO:0000256" key="1">
    <source>
        <dbReference type="ARBA" id="ARBA00022485"/>
    </source>
</evidence>
<dbReference type="AlphaFoldDB" id="A0A370DPA6"/>
<keyword evidence="2" id="KW-0479">Metal-binding</keyword>
<dbReference type="Proteomes" id="UP000254771">
    <property type="component" value="Unassembled WGS sequence"/>
</dbReference>
<dbReference type="SMART" id="SM00478">
    <property type="entry name" value="ENDO3c"/>
    <property type="match status" value="1"/>
</dbReference>
<dbReference type="InterPro" id="IPR011257">
    <property type="entry name" value="DNA_glycosylase"/>
</dbReference>
<dbReference type="GO" id="GO:0004519">
    <property type="term" value="F:endonuclease activity"/>
    <property type="evidence" value="ECO:0007669"/>
    <property type="project" value="UniProtKB-KW"/>
</dbReference>
<dbReference type="SUPFAM" id="SSF48150">
    <property type="entry name" value="DNA-glycosylase"/>
    <property type="match status" value="1"/>
</dbReference>
<dbReference type="GO" id="GO:0046872">
    <property type="term" value="F:metal ion binding"/>
    <property type="evidence" value="ECO:0007669"/>
    <property type="project" value="UniProtKB-KW"/>
</dbReference>
<keyword evidence="6" id="KW-0378">Hydrolase</keyword>
<gene>
    <name evidence="6" type="ORF">DIZ78_08430</name>
</gene>
<dbReference type="InterPro" id="IPR023170">
    <property type="entry name" value="HhH_base_excis_C"/>
</dbReference>
<keyword evidence="3" id="KW-0408">Iron</keyword>
<name>A0A370DPA6_9GAMM</name>
<dbReference type="CDD" id="cd00056">
    <property type="entry name" value="ENDO3c"/>
    <property type="match status" value="1"/>
</dbReference>
<evidence type="ECO:0000256" key="4">
    <source>
        <dbReference type="ARBA" id="ARBA00023014"/>
    </source>
</evidence>
<keyword evidence="7" id="KW-1185">Reference proteome</keyword>
<dbReference type="Pfam" id="PF00730">
    <property type="entry name" value="HhH-GPD"/>
    <property type="match status" value="1"/>
</dbReference>
<accession>A0A370DPA6</accession>
<keyword evidence="6" id="KW-0540">Nuclease</keyword>
<dbReference type="EMBL" id="QFXE01000010">
    <property type="protein sequence ID" value="RDH86204.1"/>
    <property type="molecule type" value="Genomic_DNA"/>
</dbReference>
<dbReference type="GO" id="GO:0051539">
    <property type="term" value="F:4 iron, 4 sulfur cluster binding"/>
    <property type="evidence" value="ECO:0007669"/>
    <property type="project" value="UniProtKB-KW"/>
</dbReference>
<comment type="caution">
    <text evidence="6">The sequence shown here is derived from an EMBL/GenBank/DDBJ whole genome shotgun (WGS) entry which is preliminary data.</text>
</comment>
<evidence type="ECO:0000256" key="3">
    <source>
        <dbReference type="ARBA" id="ARBA00023004"/>
    </source>
</evidence>
<dbReference type="PIRSF" id="PIRSF001435">
    <property type="entry name" value="Nth"/>
    <property type="match status" value="1"/>
</dbReference>
<dbReference type="InterPro" id="IPR003265">
    <property type="entry name" value="HhH-GPD_domain"/>
</dbReference>
<feature type="domain" description="HhH-GPD" evidence="5">
    <location>
        <begin position="7"/>
        <end position="161"/>
    </location>
</feature>
<evidence type="ECO:0000256" key="2">
    <source>
        <dbReference type="ARBA" id="ARBA00022723"/>
    </source>
</evidence>
<proteinExistence type="predicted"/>